<proteinExistence type="predicted"/>
<protein>
    <recommendedName>
        <fullName evidence="3">Reverse transcriptase zinc-binding domain-containing protein</fullName>
    </recommendedName>
</protein>
<evidence type="ECO:0008006" key="3">
    <source>
        <dbReference type="Google" id="ProtNLM"/>
    </source>
</evidence>
<dbReference type="OMA" id="ARNDNIF"/>
<evidence type="ECO:0000313" key="2">
    <source>
        <dbReference type="Proteomes" id="UP000000226"/>
    </source>
</evidence>
<dbReference type="AlphaFoldDB" id="V7CCU9"/>
<name>V7CCU9_PHAVU</name>
<reference evidence="2" key="1">
    <citation type="journal article" date="2014" name="Nat. Genet.">
        <title>A reference genome for common bean and genome-wide analysis of dual domestications.</title>
        <authorList>
            <person name="Schmutz J."/>
            <person name="McClean P.E."/>
            <person name="Mamidi S."/>
            <person name="Wu G.A."/>
            <person name="Cannon S.B."/>
            <person name="Grimwood J."/>
            <person name="Jenkins J."/>
            <person name="Shu S."/>
            <person name="Song Q."/>
            <person name="Chavarro C."/>
            <person name="Torres-Torres M."/>
            <person name="Geffroy V."/>
            <person name="Moghaddam S.M."/>
            <person name="Gao D."/>
            <person name="Abernathy B."/>
            <person name="Barry K."/>
            <person name="Blair M."/>
            <person name="Brick M.A."/>
            <person name="Chovatia M."/>
            <person name="Gepts P."/>
            <person name="Goodstein D.M."/>
            <person name="Gonzales M."/>
            <person name="Hellsten U."/>
            <person name="Hyten D.L."/>
            <person name="Jia G."/>
            <person name="Kelly J.D."/>
            <person name="Kudrna D."/>
            <person name="Lee R."/>
            <person name="Richard M.M."/>
            <person name="Miklas P.N."/>
            <person name="Osorno J.M."/>
            <person name="Rodrigues J."/>
            <person name="Thareau V."/>
            <person name="Urrea C.A."/>
            <person name="Wang M."/>
            <person name="Yu Y."/>
            <person name="Zhang M."/>
            <person name="Wing R.A."/>
            <person name="Cregan P.B."/>
            <person name="Rokhsar D.S."/>
            <person name="Jackson S.A."/>
        </authorList>
    </citation>
    <scope>NUCLEOTIDE SEQUENCE [LARGE SCALE GENOMIC DNA]</scope>
    <source>
        <strain evidence="2">cv. G19833</strain>
    </source>
</reference>
<gene>
    <name evidence="1" type="ORF">PHAVU_003G252800g</name>
</gene>
<evidence type="ECO:0000313" key="1">
    <source>
        <dbReference type="EMBL" id="ESW28027.1"/>
    </source>
</evidence>
<accession>V7CCU9</accession>
<keyword evidence="2" id="KW-1185">Reference proteome</keyword>
<dbReference type="Proteomes" id="UP000000226">
    <property type="component" value="Chromosome 3"/>
</dbReference>
<sequence length="108" mass="12908">MYGLKNEYVSHLFFQCKGAEVVWNLFHKWIGVSNVAHKQVEHNFYHFVLVDLTKSENKFWKVIWMAMVREVWEQSNRVMFNNGTVKGEEIFGGPQLKSWLWIIDKCLI</sequence>
<dbReference type="Gramene" id="ESW28027">
    <property type="protein sequence ID" value="ESW28027"/>
    <property type="gene ID" value="PHAVU_003G252800g"/>
</dbReference>
<organism evidence="1 2">
    <name type="scientific">Phaseolus vulgaris</name>
    <name type="common">Kidney bean</name>
    <name type="synonym">French bean</name>
    <dbReference type="NCBI Taxonomy" id="3885"/>
    <lineage>
        <taxon>Eukaryota</taxon>
        <taxon>Viridiplantae</taxon>
        <taxon>Streptophyta</taxon>
        <taxon>Embryophyta</taxon>
        <taxon>Tracheophyta</taxon>
        <taxon>Spermatophyta</taxon>
        <taxon>Magnoliopsida</taxon>
        <taxon>eudicotyledons</taxon>
        <taxon>Gunneridae</taxon>
        <taxon>Pentapetalae</taxon>
        <taxon>rosids</taxon>
        <taxon>fabids</taxon>
        <taxon>Fabales</taxon>
        <taxon>Fabaceae</taxon>
        <taxon>Papilionoideae</taxon>
        <taxon>50 kb inversion clade</taxon>
        <taxon>NPAAA clade</taxon>
        <taxon>indigoferoid/millettioid clade</taxon>
        <taxon>Phaseoleae</taxon>
        <taxon>Phaseolus</taxon>
    </lineage>
</organism>
<dbReference type="EMBL" id="CM002290">
    <property type="protein sequence ID" value="ESW28027.1"/>
    <property type="molecule type" value="Genomic_DNA"/>
</dbReference>
<dbReference type="OrthoDB" id="1436222at2759"/>